<organism evidence="1 2">
    <name type="scientific">Rhodanobacter denitrificans</name>
    <dbReference type="NCBI Taxonomy" id="666685"/>
    <lineage>
        <taxon>Bacteria</taxon>
        <taxon>Pseudomonadati</taxon>
        <taxon>Pseudomonadota</taxon>
        <taxon>Gammaproteobacteria</taxon>
        <taxon>Lysobacterales</taxon>
        <taxon>Rhodanobacteraceae</taxon>
        <taxon>Rhodanobacter</taxon>
    </lineage>
</organism>
<dbReference type="EMBL" id="QFPO01000003">
    <property type="protein sequence ID" value="PZQ18441.1"/>
    <property type="molecule type" value="Genomic_DNA"/>
</dbReference>
<reference evidence="1 2" key="1">
    <citation type="submission" date="2017-08" db="EMBL/GenBank/DDBJ databases">
        <title>Infants hospitalized years apart are colonized by the same room-sourced microbial strains.</title>
        <authorList>
            <person name="Brooks B."/>
            <person name="Olm M.R."/>
            <person name="Firek B.A."/>
            <person name="Baker R."/>
            <person name="Thomas B.C."/>
            <person name="Morowitz M.J."/>
            <person name="Banfield J.F."/>
        </authorList>
    </citation>
    <scope>NUCLEOTIDE SEQUENCE [LARGE SCALE GENOMIC DNA]</scope>
    <source>
        <strain evidence="1">S2_005_003_R2_42</strain>
    </source>
</reference>
<sequence>MRTAEEAIEFVRAHGIVLEAARGRAPSFSDAVAGAVIKGNWWGHPQGKLIFRLTRAVRDSGDVLVCRLLDGKITYVHRRLWPALVRLAPQLDKEDLASLRDVHTATGAHTRVTTAFPEWVPEDVAAAARALSEGEARRQLEAILV</sequence>
<accession>A0A2W5KN08</accession>
<gene>
    <name evidence="1" type="ORF">DI564_03825</name>
</gene>
<evidence type="ECO:0000313" key="2">
    <source>
        <dbReference type="Proteomes" id="UP000249046"/>
    </source>
</evidence>
<proteinExistence type="predicted"/>
<dbReference type="Proteomes" id="UP000249046">
    <property type="component" value="Unassembled WGS sequence"/>
</dbReference>
<evidence type="ECO:0000313" key="1">
    <source>
        <dbReference type="EMBL" id="PZQ18441.1"/>
    </source>
</evidence>
<protein>
    <submittedName>
        <fullName evidence="1">Uncharacterized protein</fullName>
    </submittedName>
</protein>
<dbReference type="AlphaFoldDB" id="A0A2W5KN08"/>
<comment type="caution">
    <text evidence="1">The sequence shown here is derived from an EMBL/GenBank/DDBJ whole genome shotgun (WGS) entry which is preliminary data.</text>
</comment>
<name>A0A2W5KN08_9GAMM</name>